<dbReference type="AlphaFoldDB" id="A0A3A9K4U1"/>
<dbReference type="Pfam" id="PF09580">
    <property type="entry name" value="Spore_YhcN_YlaJ"/>
    <property type="match status" value="1"/>
</dbReference>
<dbReference type="Proteomes" id="UP000281498">
    <property type="component" value="Unassembled WGS sequence"/>
</dbReference>
<evidence type="ECO:0000313" key="1">
    <source>
        <dbReference type="EMBL" id="RKL65472.1"/>
    </source>
</evidence>
<sequence>MLTNQFRKSCGFFLVLSILLTGCGDNMEGFNFMNGSNEQSHAINKENVGDTNQFTQYGFERHSKKESQEEEVPGYAVYDRPLLAESISEMSANLKNVHDAGVLVTGQHVLIAFEHSSEDREAVAEQVRKTAKSVVPDYYDIYVSDDVLLMEDIESFEGESSRDIENMRALEQIIERMKNSPQGDLANESAQND</sequence>
<reference evidence="1 2" key="1">
    <citation type="submission" date="2017-10" db="EMBL/GenBank/DDBJ databases">
        <title>Bacillus sp. nov., a halophilic bacterium isolated from a Keqin Lake.</title>
        <authorList>
            <person name="Wang H."/>
        </authorList>
    </citation>
    <scope>NUCLEOTIDE SEQUENCE [LARGE SCALE GENOMIC DNA]</scope>
    <source>
        <strain evidence="1 2">KCTC 13187</strain>
    </source>
</reference>
<dbReference type="PROSITE" id="PS51257">
    <property type="entry name" value="PROKAR_LIPOPROTEIN"/>
    <property type="match status" value="1"/>
</dbReference>
<name>A0A3A9K4U1_9BACI</name>
<proteinExistence type="predicted"/>
<evidence type="ECO:0000313" key="2">
    <source>
        <dbReference type="Proteomes" id="UP000281498"/>
    </source>
</evidence>
<dbReference type="RefSeq" id="WP_110938919.1">
    <property type="nucleotide sequence ID" value="NZ_KZ614148.1"/>
</dbReference>
<organism evidence="1 2">
    <name type="scientific">Salipaludibacillus neizhouensis</name>
    <dbReference type="NCBI Taxonomy" id="885475"/>
    <lineage>
        <taxon>Bacteria</taxon>
        <taxon>Bacillati</taxon>
        <taxon>Bacillota</taxon>
        <taxon>Bacilli</taxon>
        <taxon>Bacillales</taxon>
        <taxon>Bacillaceae</taxon>
    </lineage>
</organism>
<evidence type="ECO:0008006" key="3">
    <source>
        <dbReference type="Google" id="ProtNLM"/>
    </source>
</evidence>
<dbReference type="InterPro" id="IPR019076">
    <property type="entry name" value="Spore_lipoprot_YhcN/YlaJ-like"/>
</dbReference>
<accession>A0A3A9K4U1</accession>
<protein>
    <recommendedName>
        <fullName evidence="3">Sporulation protein</fullName>
    </recommendedName>
</protein>
<gene>
    <name evidence="1" type="ORF">CR203_20560</name>
</gene>
<dbReference type="EMBL" id="PDOE01000016">
    <property type="protein sequence ID" value="RKL65472.1"/>
    <property type="molecule type" value="Genomic_DNA"/>
</dbReference>
<dbReference type="OrthoDB" id="2691390at2"/>
<keyword evidence="2" id="KW-1185">Reference proteome</keyword>
<comment type="caution">
    <text evidence="1">The sequence shown here is derived from an EMBL/GenBank/DDBJ whole genome shotgun (WGS) entry which is preliminary data.</text>
</comment>